<dbReference type="EMBL" id="CP093313">
    <property type="protein sequence ID" value="UWZ85199.1"/>
    <property type="molecule type" value="Genomic_DNA"/>
</dbReference>
<evidence type="ECO:0000313" key="1">
    <source>
        <dbReference type="EMBL" id="UWZ85199.1"/>
    </source>
</evidence>
<evidence type="ECO:0000313" key="2">
    <source>
        <dbReference type="Proteomes" id="UP001059380"/>
    </source>
</evidence>
<protein>
    <submittedName>
        <fullName evidence="1">Uncharacterized protein</fullName>
    </submittedName>
</protein>
<dbReference type="RefSeq" id="WP_260794716.1">
    <property type="nucleotide sequence ID" value="NZ_CP093313.1"/>
</dbReference>
<sequence>MRKHDPNYSTDTNIYGGLDTYQAAQYLHQESLARVYLAWDCIRRSDAVLAQLGSVWICQHQPHKRP</sequence>
<dbReference type="Proteomes" id="UP001059380">
    <property type="component" value="Chromosome"/>
</dbReference>
<gene>
    <name evidence="1" type="ORF">MOP44_04470</name>
</gene>
<accession>A0A9J7BRJ8</accession>
<name>A0A9J7BRJ8_9BACT</name>
<dbReference type="KEGG" id="orp:MOP44_04470"/>
<reference evidence="1" key="1">
    <citation type="submission" date="2021-04" db="EMBL/GenBank/DDBJ databases">
        <title>Phylogenetic analysis of Acidobacteriaceae.</title>
        <authorList>
            <person name="Qiu L."/>
            <person name="Zhang Q."/>
        </authorList>
    </citation>
    <scope>NUCLEOTIDE SEQUENCE</scope>
    <source>
        <strain evidence="1">DSM 25168</strain>
    </source>
</reference>
<organism evidence="1 2">
    <name type="scientific">Occallatibacter riparius</name>
    <dbReference type="NCBI Taxonomy" id="1002689"/>
    <lineage>
        <taxon>Bacteria</taxon>
        <taxon>Pseudomonadati</taxon>
        <taxon>Acidobacteriota</taxon>
        <taxon>Terriglobia</taxon>
        <taxon>Terriglobales</taxon>
        <taxon>Acidobacteriaceae</taxon>
        <taxon>Occallatibacter</taxon>
    </lineage>
</organism>
<proteinExistence type="predicted"/>
<dbReference type="AlphaFoldDB" id="A0A9J7BRJ8"/>
<keyword evidence="2" id="KW-1185">Reference proteome</keyword>